<evidence type="ECO:0000256" key="3">
    <source>
        <dbReference type="ARBA" id="ARBA00022989"/>
    </source>
</evidence>
<protein>
    <submittedName>
        <fullName evidence="7">Yip1 family protein</fullName>
    </submittedName>
</protein>
<feature type="transmembrane region" description="Helical" evidence="5">
    <location>
        <begin position="159"/>
        <end position="185"/>
    </location>
</feature>
<evidence type="ECO:0000259" key="6">
    <source>
        <dbReference type="Pfam" id="PF04893"/>
    </source>
</evidence>
<feature type="transmembrane region" description="Helical" evidence="5">
    <location>
        <begin position="39"/>
        <end position="59"/>
    </location>
</feature>
<comment type="caution">
    <text evidence="7">The sequence shown here is derived from an EMBL/GenBank/DDBJ whole genome shotgun (WGS) entry which is preliminary data.</text>
</comment>
<gene>
    <name evidence="7" type="ORF">ACFQXB_04930</name>
</gene>
<keyword evidence="3 5" id="KW-1133">Transmembrane helix</keyword>
<feature type="domain" description="Yip1" evidence="6">
    <location>
        <begin position="14"/>
        <end position="177"/>
    </location>
</feature>
<keyword evidence="8" id="KW-1185">Reference proteome</keyword>
<feature type="transmembrane region" description="Helical" evidence="5">
    <location>
        <begin position="101"/>
        <end position="126"/>
    </location>
</feature>
<sequence length="194" mass="20515">MELSFSALGALLRETLRDPQAAARRVMAVDLPDGARWQALALVVVLSVLLVQVAMMLTAGPEVMGGVWRSALLQGGVLVVTVLAVHHIGRGFGGTGTLRDAVILVAWLQFVTLCFQVAQIFVLLIAPPLASLVAIASIAVFLWLLVSFVQALHGFRSRGLVLLGLVVSFFALAFALSLVLAVLGFEVPGGFDDV</sequence>
<evidence type="ECO:0000256" key="1">
    <source>
        <dbReference type="ARBA" id="ARBA00004141"/>
    </source>
</evidence>
<dbReference type="RefSeq" id="WP_377400008.1">
    <property type="nucleotide sequence ID" value="NZ_JBHTFQ010000002.1"/>
</dbReference>
<comment type="subcellular location">
    <subcellularLocation>
        <location evidence="1">Membrane</location>
        <topology evidence="1">Multi-pass membrane protein</topology>
    </subcellularLocation>
</comment>
<organism evidence="7 8">
    <name type="scientific">Plastorhodobacter daqingensis</name>
    <dbReference type="NCBI Taxonomy" id="1387281"/>
    <lineage>
        <taxon>Bacteria</taxon>
        <taxon>Pseudomonadati</taxon>
        <taxon>Pseudomonadota</taxon>
        <taxon>Alphaproteobacteria</taxon>
        <taxon>Rhodobacterales</taxon>
        <taxon>Paracoccaceae</taxon>
        <taxon>Plastorhodobacter</taxon>
    </lineage>
</organism>
<dbReference type="Pfam" id="PF04893">
    <property type="entry name" value="Yip1"/>
    <property type="match status" value="1"/>
</dbReference>
<feature type="transmembrane region" description="Helical" evidence="5">
    <location>
        <begin position="132"/>
        <end position="152"/>
    </location>
</feature>
<evidence type="ECO:0000256" key="2">
    <source>
        <dbReference type="ARBA" id="ARBA00022692"/>
    </source>
</evidence>
<dbReference type="InterPro" id="IPR006977">
    <property type="entry name" value="Yip1_dom"/>
</dbReference>
<evidence type="ECO:0000313" key="8">
    <source>
        <dbReference type="Proteomes" id="UP001596516"/>
    </source>
</evidence>
<reference evidence="8" key="1">
    <citation type="journal article" date="2019" name="Int. J. Syst. Evol. Microbiol.">
        <title>The Global Catalogue of Microorganisms (GCM) 10K type strain sequencing project: providing services to taxonomists for standard genome sequencing and annotation.</title>
        <authorList>
            <consortium name="The Broad Institute Genomics Platform"/>
            <consortium name="The Broad Institute Genome Sequencing Center for Infectious Disease"/>
            <person name="Wu L."/>
            <person name="Ma J."/>
        </authorList>
    </citation>
    <scope>NUCLEOTIDE SEQUENCE [LARGE SCALE GENOMIC DNA]</scope>
    <source>
        <strain evidence="8">CGMCC 1.12750</strain>
    </source>
</reference>
<feature type="transmembrane region" description="Helical" evidence="5">
    <location>
        <begin position="71"/>
        <end position="89"/>
    </location>
</feature>
<dbReference type="Proteomes" id="UP001596516">
    <property type="component" value="Unassembled WGS sequence"/>
</dbReference>
<dbReference type="EMBL" id="JBHTFQ010000002">
    <property type="protein sequence ID" value="MFC7703535.1"/>
    <property type="molecule type" value="Genomic_DNA"/>
</dbReference>
<keyword evidence="4 5" id="KW-0472">Membrane</keyword>
<evidence type="ECO:0000256" key="4">
    <source>
        <dbReference type="ARBA" id="ARBA00023136"/>
    </source>
</evidence>
<evidence type="ECO:0000256" key="5">
    <source>
        <dbReference type="SAM" id="Phobius"/>
    </source>
</evidence>
<name>A0ABW2UHN7_9RHOB</name>
<keyword evidence="2 5" id="KW-0812">Transmembrane</keyword>
<accession>A0ABW2UHN7</accession>
<evidence type="ECO:0000313" key="7">
    <source>
        <dbReference type="EMBL" id="MFC7703535.1"/>
    </source>
</evidence>
<proteinExistence type="predicted"/>